<dbReference type="PIRSF" id="PIRSF002808">
    <property type="entry name" value="Hexose_phosphate_transp"/>
    <property type="match status" value="1"/>
</dbReference>
<keyword evidence="5 7" id="KW-1133">Transmembrane helix</keyword>
<dbReference type="PROSITE" id="PS50850">
    <property type="entry name" value="MFS"/>
    <property type="match status" value="1"/>
</dbReference>
<gene>
    <name evidence="9" type="ORF">QYF49_20435</name>
</gene>
<dbReference type="InterPro" id="IPR020846">
    <property type="entry name" value="MFS_dom"/>
</dbReference>
<feature type="transmembrane region" description="Helical" evidence="7">
    <location>
        <begin position="85"/>
        <end position="111"/>
    </location>
</feature>
<evidence type="ECO:0000256" key="3">
    <source>
        <dbReference type="ARBA" id="ARBA00022475"/>
    </source>
</evidence>
<evidence type="ECO:0000259" key="8">
    <source>
        <dbReference type="PROSITE" id="PS50850"/>
    </source>
</evidence>
<feature type="transmembrane region" description="Helical" evidence="7">
    <location>
        <begin position="45"/>
        <end position="64"/>
    </location>
</feature>
<feature type="transmembrane region" description="Helical" evidence="7">
    <location>
        <begin position="169"/>
        <end position="187"/>
    </location>
</feature>
<feature type="transmembrane region" description="Helical" evidence="7">
    <location>
        <begin position="217"/>
        <end position="238"/>
    </location>
</feature>
<reference evidence="9" key="1">
    <citation type="submission" date="2023-06" db="EMBL/GenBank/DDBJ databases">
        <title>Draft Genome Sequences of Representative Paenibacillus Polymyxa, Bacillus cereus, Fictibacillus sp., and Brevibacillus agri Strains Isolated from Amazonian Dark Earth.</title>
        <authorList>
            <person name="Pellegrinetti T.A."/>
            <person name="Cunha I.C.M."/>
            <person name="Chaves M.G."/>
            <person name="Freitas A.S."/>
            <person name="Silva A.V.R."/>
            <person name="Tsai S.M."/>
            <person name="Mendes L.W."/>
        </authorList>
    </citation>
    <scope>NUCLEOTIDE SEQUENCE</scope>
    <source>
        <strain evidence="9">CENA-BCM004</strain>
    </source>
</reference>
<keyword evidence="3" id="KW-1003">Cell membrane</keyword>
<dbReference type="CDD" id="cd17319">
    <property type="entry name" value="MFS_ExuT_GudP_like"/>
    <property type="match status" value="1"/>
</dbReference>
<dbReference type="PANTHER" id="PTHR11662">
    <property type="entry name" value="SOLUTE CARRIER FAMILY 17"/>
    <property type="match status" value="1"/>
</dbReference>
<dbReference type="SUPFAM" id="SSF103473">
    <property type="entry name" value="MFS general substrate transporter"/>
    <property type="match status" value="1"/>
</dbReference>
<dbReference type="Pfam" id="PF07690">
    <property type="entry name" value="MFS_1"/>
    <property type="match status" value="1"/>
</dbReference>
<comment type="caution">
    <text evidence="9">The sequence shown here is derived from an EMBL/GenBank/DDBJ whole genome shotgun (WGS) entry which is preliminary data.</text>
</comment>
<feature type="transmembrane region" description="Helical" evidence="7">
    <location>
        <begin position="250"/>
        <end position="273"/>
    </location>
</feature>
<evidence type="ECO:0000313" key="9">
    <source>
        <dbReference type="EMBL" id="MDN4075334.1"/>
    </source>
</evidence>
<organism evidence="9 10">
    <name type="scientific">Fictibacillus terranigra</name>
    <dbReference type="NCBI Taxonomy" id="3058424"/>
    <lineage>
        <taxon>Bacteria</taxon>
        <taxon>Bacillati</taxon>
        <taxon>Bacillota</taxon>
        <taxon>Bacilli</taxon>
        <taxon>Bacillales</taxon>
        <taxon>Fictibacillaceae</taxon>
        <taxon>Fictibacillus</taxon>
    </lineage>
</organism>
<name>A0ABT8EBV8_9BACL</name>
<feature type="transmembrane region" description="Helical" evidence="7">
    <location>
        <begin position="309"/>
        <end position="330"/>
    </location>
</feature>
<dbReference type="Gene3D" id="1.20.1250.20">
    <property type="entry name" value="MFS general substrate transporter like domains"/>
    <property type="match status" value="2"/>
</dbReference>
<keyword evidence="6 7" id="KW-0472">Membrane</keyword>
<keyword evidence="2" id="KW-0813">Transport</keyword>
<protein>
    <submittedName>
        <fullName evidence="9">MFS transporter</fullName>
    </submittedName>
</protein>
<evidence type="ECO:0000256" key="7">
    <source>
        <dbReference type="SAM" id="Phobius"/>
    </source>
</evidence>
<feature type="domain" description="Major facilitator superfamily (MFS) profile" evidence="8">
    <location>
        <begin position="14"/>
        <end position="400"/>
    </location>
</feature>
<dbReference type="InterPro" id="IPR050382">
    <property type="entry name" value="MFS_Na/Anion_cotransporter"/>
</dbReference>
<dbReference type="Proteomes" id="UP001168694">
    <property type="component" value="Unassembled WGS sequence"/>
</dbReference>
<sequence>MGRLREFSQNKFFILFILFAGWMVAYLDRMVMSVALTAIGDDLHLSAASLGIVLSSFFAGYALMQIPGGFLADKYGSKRVMIVSLIAWSLFTAFTGFAWSLASLLVIRFFFGVGESGFPAASSKAVAEYFPKAERAKAQSGMLSSNAFGAAVAPLVAAPMMLWLGWRHMFIVIALVGLVLVVVYGLVLKKPNQTENDKSQSLGKKISIKDLLTTPTMWKLVIAWFGLDVVLWGFASWLPSYLLKVRHLDLLQAGFVASLPFFAGGVAMILGGWLVDKYFINREKYFAIIVEVLGALFLYLMFKTPSIELAIIYQVLSAFFLYAGFAGIWSLPLKILPTAVMGSAAGMVNFGGQLAGFVSPLVMGYLITAFNGSYDAAFFFLIFSSLISIIACLTLGDAKNSLETRAVNI</sequence>
<dbReference type="InterPro" id="IPR036259">
    <property type="entry name" value="MFS_trans_sf"/>
</dbReference>
<dbReference type="RefSeq" id="WP_290401448.1">
    <property type="nucleotide sequence ID" value="NZ_JAUHLN010000005.1"/>
</dbReference>
<dbReference type="InterPro" id="IPR000849">
    <property type="entry name" value="Sugar_P_transporter"/>
</dbReference>
<feature type="transmembrane region" description="Helical" evidence="7">
    <location>
        <begin position="285"/>
        <end position="302"/>
    </location>
</feature>
<keyword evidence="4 7" id="KW-0812">Transmembrane</keyword>
<feature type="transmembrane region" description="Helical" evidence="7">
    <location>
        <begin position="377"/>
        <end position="396"/>
    </location>
</feature>
<feature type="transmembrane region" description="Helical" evidence="7">
    <location>
        <begin position="12"/>
        <end position="39"/>
    </location>
</feature>
<evidence type="ECO:0000256" key="2">
    <source>
        <dbReference type="ARBA" id="ARBA00022448"/>
    </source>
</evidence>
<accession>A0ABT8EBV8</accession>
<feature type="transmembrane region" description="Helical" evidence="7">
    <location>
        <begin position="350"/>
        <end position="370"/>
    </location>
</feature>
<dbReference type="PANTHER" id="PTHR11662:SF399">
    <property type="entry name" value="FI19708P1-RELATED"/>
    <property type="match status" value="1"/>
</dbReference>
<keyword evidence="10" id="KW-1185">Reference proteome</keyword>
<evidence type="ECO:0000256" key="5">
    <source>
        <dbReference type="ARBA" id="ARBA00022989"/>
    </source>
</evidence>
<evidence type="ECO:0000256" key="6">
    <source>
        <dbReference type="ARBA" id="ARBA00023136"/>
    </source>
</evidence>
<evidence type="ECO:0000313" key="10">
    <source>
        <dbReference type="Proteomes" id="UP001168694"/>
    </source>
</evidence>
<proteinExistence type="predicted"/>
<dbReference type="InterPro" id="IPR011701">
    <property type="entry name" value="MFS"/>
</dbReference>
<evidence type="ECO:0000256" key="1">
    <source>
        <dbReference type="ARBA" id="ARBA00004651"/>
    </source>
</evidence>
<dbReference type="EMBL" id="JAUHLN010000005">
    <property type="protein sequence ID" value="MDN4075334.1"/>
    <property type="molecule type" value="Genomic_DNA"/>
</dbReference>
<evidence type="ECO:0000256" key="4">
    <source>
        <dbReference type="ARBA" id="ARBA00022692"/>
    </source>
</evidence>
<comment type="subcellular location">
    <subcellularLocation>
        <location evidence="1">Cell membrane</location>
        <topology evidence="1">Multi-pass membrane protein</topology>
    </subcellularLocation>
</comment>